<evidence type="ECO:0000256" key="1">
    <source>
        <dbReference type="ARBA" id="ARBA00004117"/>
    </source>
</evidence>
<sequence length="238" mass="25871">MDNAIYAALTRQSGLMREMRTIANNMANTNTTGFRREGVIFSEYMVPLDRHGDTLSMANGRGRMVDLGQAGLTQTNGRYDVAIDGEGFLMVQTPQGARLTRAGAFMPNAEGELVNPDGYQLLDEGQAPIVIPAGARSVGIGTDGTISADGNPISRIGVFESPDPSRLQHESGTLFDPGGAVEALEEPIVRQGFLEESNVDPVLEMARMVEVQRAYELGQSFLDQEDQRIRMTITSMTR</sequence>
<dbReference type="PROSITE" id="PS00588">
    <property type="entry name" value="FLAGELLA_BB_ROD"/>
    <property type="match status" value="1"/>
</dbReference>
<dbReference type="InterPro" id="IPR053967">
    <property type="entry name" value="LlgE_F_G-like_D1"/>
</dbReference>
<feature type="domain" description="Flagellar hook protein FlgE/F/G-like D1" evidence="7">
    <location>
        <begin position="82"/>
        <end position="148"/>
    </location>
</feature>
<evidence type="ECO:0000256" key="4">
    <source>
        <dbReference type="RuleBase" id="RU362116"/>
    </source>
</evidence>
<dbReference type="Proteomes" id="UP000253345">
    <property type="component" value="Unassembled WGS sequence"/>
</dbReference>
<dbReference type="EMBL" id="QPJL01000013">
    <property type="protein sequence ID" value="RCW82059.1"/>
    <property type="molecule type" value="Genomic_DNA"/>
</dbReference>
<dbReference type="InterPro" id="IPR020013">
    <property type="entry name" value="Flagellar_FlgE/F/G"/>
</dbReference>
<comment type="caution">
    <text evidence="8">The sequence shown here is derived from an EMBL/GenBank/DDBJ whole genome shotgun (WGS) entry which is preliminary data.</text>
</comment>
<dbReference type="Pfam" id="PF22692">
    <property type="entry name" value="LlgE_F_G_D1"/>
    <property type="match status" value="1"/>
</dbReference>
<dbReference type="SUPFAM" id="SSF117143">
    <property type="entry name" value="Flagellar hook protein flgE"/>
    <property type="match status" value="1"/>
</dbReference>
<proteinExistence type="inferred from homology"/>
<name>A0A368YR21_9RHOB</name>
<accession>A0A368YR21</accession>
<dbReference type="OrthoDB" id="9804559at2"/>
<dbReference type="InterPro" id="IPR010930">
    <property type="entry name" value="Flg_bb/hook_C_dom"/>
</dbReference>
<evidence type="ECO:0000313" key="8">
    <source>
        <dbReference type="EMBL" id="RCW82059.1"/>
    </source>
</evidence>
<reference evidence="8 9" key="1">
    <citation type="submission" date="2018-07" db="EMBL/GenBank/DDBJ databases">
        <title>Genomic Encyclopedia of Type Strains, Phase III (KMG-III): the genomes of soil and plant-associated and newly described type strains.</title>
        <authorList>
            <person name="Whitman W."/>
        </authorList>
    </citation>
    <scope>NUCLEOTIDE SEQUENCE [LARGE SCALE GENOMIC DNA]</scope>
    <source>
        <strain evidence="8 9">CECT 8525</strain>
    </source>
</reference>
<dbReference type="NCBIfam" id="TIGR02490">
    <property type="entry name" value="flgF"/>
    <property type="match status" value="1"/>
</dbReference>
<dbReference type="GO" id="GO:0071978">
    <property type="term" value="P:bacterial-type flagellum-dependent swarming motility"/>
    <property type="evidence" value="ECO:0007669"/>
    <property type="project" value="TreeGrafter"/>
</dbReference>
<comment type="subcellular location">
    <subcellularLocation>
        <location evidence="1 4">Bacterial flagellum basal body</location>
    </subcellularLocation>
</comment>
<organism evidence="8 9">
    <name type="scientific">Paracoccus lutimaris</name>
    <dbReference type="NCBI Taxonomy" id="1490030"/>
    <lineage>
        <taxon>Bacteria</taxon>
        <taxon>Pseudomonadati</taxon>
        <taxon>Pseudomonadota</taxon>
        <taxon>Alphaproteobacteria</taxon>
        <taxon>Rhodobacterales</taxon>
        <taxon>Paracoccaceae</taxon>
        <taxon>Paracoccus</taxon>
    </lineage>
</organism>
<evidence type="ECO:0000313" key="9">
    <source>
        <dbReference type="Proteomes" id="UP000253345"/>
    </source>
</evidence>
<feature type="domain" description="Flagellar basal body rod protein N-terminal" evidence="5">
    <location>
        <begin position="5"/>
        <end position="35"/>
    </location>
</feature>
<evidence type="ECO:0000259" key="7">
    <source>
        <dbReference type="Pfam" id="PF22692"/>
    </source>
</evidence>
<dbReference type="PANTHER" id="PTHR30435">
    <property type="entry name" value="FLAGELLAR PROTEIN"/>
    <property type="match status" value="1"/>
</dbReference>
<dbReference type="Pfam" id="PF00460">
    <property type="entry name" value="Flg_bb_rod"/>
    <property type="match status" value="1"/>
</dbReference>
<dbReference type="NCBIfam" id="NF009332">
    <property type="entry name" value="PRK12690.1"/>
    <property type="match status" value="1"/>
</dbReference>
<dbReference type="NCBIfam" id="TIGR03506">
    <property type="entry name" value="FlgEFG_subfam"/>
    <property type="match status" value="1"/>
</dbReference>
<dbReference type="InterPro" id="IPR037925">
    <property type="entry name" value="FlgE/F/G-like"/>
</dbReference>
<dbReference type="GO" id="GO:0030694">
    <property type="term" value="C:bacterial-type flagellum basal body, rod"/>
    <property type="evidence" value="ECO:0007669"/>
    <property type="project" value="UniProtKB-UniRule"/>
</dbReference>
<gene>
    <name evidence="8" type="ORF">DFP89_11318</name>
</gene>
<dbReference type="RefSeq" id="WP_114349730.1">
    <property type="nucleotide sequence ID" value="NZ_QPJL01000013.1"/>
</dbReference>
<feature type="domain" description="Flagellar basal-body/hook protein C-terminal" evidence="6">
    <location>
        <begin position="190"/>
        <end position="231"/>
    </location>
</feature>
<protein>
    <recommendedName>
        <fullName evidence="4">Flagellar basal-body rod protein FlgF</fullName>
    </recommendedName>
</protein>
<evidence type="ECO:0000256" key="2">
    <source>
        <dbReference type="ARBA" id="ARBA00009677"/>
    </source>
</evidence>
<dbReference type="InterPro" id="IPR019776">
    <property type="entry name" value="Flagellar_basal_body_rod_CS"/>
</dbReference>
<evidence type="ECO:0000259" key="5">
    <source>
        <dbReference type="Pfam" id="PF00460"/>
    </source>
</evidence>
<keyword evidence="8" id="KW-0966">Cell projection</keyword>
<dbReference type="Pfam" id="PF06429">
    <property type="entry name" value="Flg_bbr_C"/>
    <property type="match status" value="1"/>
</dbReference>
<evidence type="ECO:0000256" key="3">
    <source>
        <dbReference type="ARBA" id="ARBA00023143"/>
    </source>
</evidence>
<dbReference type="AlphaFoldDB" id="A0A368YR21"/>
<comment type="similarity">
    <text evidence="2 4">Belongs to the flagella basal body rod proteins family.</text>
</comment>
<comment type="subunit">
    <text evidence="4">The basal body constitutes a major portion of the flagellar organelle and consists of five rings (E,L,P,S, and M) mounted on a central rod. The rod consists of about 26 subunits of FlgG in the distal portion, and FlgB, FlgC and FlgF are thought to build up the proximal portion of the rod with about 6 subunits each.</text>
</comment>
<dbReference type="PANTHER" id="PTHR30435:SF19">
    <property type="entry name" value="FLAGELLAR BASAL-BODY ROD PROTEIN FLGG"/>
    <property type="match status" value="1"/>
</dbReference>
<keyword evidence="8" id="KW-0969">Cilium</keyword>
<dbReference type="InterPro" id="IPR001444">
    <property type="entry name" value="Flag_bb_rod_N"/>
</dbReference>
<evidence type="ECO:0000259" key="6">
    <source>
        <dbReference type="Pfam" id="PF06429"/>
    </source>
</evidence>
<keyword evidence="8" id="KW-0282">Flagellum</keyword>
<dbReference type="InterPro" id="IPR012836">
    <property type="entry name" value="FlgF"/>
</dbReference>
<keyword evidence="3 4" id="KW-0975">Bacterial flagellum</keyword>
<keyword evidence="9" id="KW-1185">Reference proteome</keyword>